<reference evidence="1 2" key="1">
    <citation type="submission" date="2018-04" db="EMBL/GenBank/DDBJ databases">
        <title>Flavobacterium sp. nov., isolated from glacier ice.</title>
        <authorList>
            <person name="Liu Q."/>
            <person name="Xin Y.-H."/>
        </authorList>
    </citation>
    <scope>NUCLEOTIDE SEQUENCE [LARGE SCALE GENOMIC DNA]</scope>
    <source>
        <strain evidence="1 2">RB1R5</strain>
    </source>
</reference>
<keyword evidence="2" id="KW-1185">Reference proteome</keyword>
<evidence type="ECO:0000313" key="1">
    <source>
        <dbReference type="EMBL" id="PWA05574.1"/>
    </source>
</evidence>
<comment type="caution">
    <text evidence="1">The sequence shown here is derived from an EMBL/GenBank/DDBJ whole genome shotgun (WGS) entry which is preliminary data.</text>
</comment>
<proteinExistence type="predicted"/>
<accession>A0A2U1JKS0</accession>
<name>A0A2U1JKS0_9FLAO</name>
<protein>
    <submittedName>
        <fullName evidence="1">Uncharacterized protein</fullName>
    </submittedName>
</protein>
<dbReference type="AlphaFoldDB" id="A0A2U1JKS0"/>
<organism evidence="1 2">
    <name type="scientific">Flavobacterium psychrotolerans</name>
    <dbReference type="NCBI Taxonomy" id="2169410"/>
    <lineage>
        <taxon>Bacteria</taxon>
        <taxon>Pseudomonadati</taxon>
        <taxon>Bacteroidota</taxon>
        <taxon>Flavobacteriia</taxon>
        <taxon>Flavobacteriales</taxon>
        <taxon>Flavobacteriaceae</taxon>
        <taxon>Flavobacterium</taxon>
    </lineage>
</organism>
<dbReference type="Proteomes" id="UP000245449">
    <property type="component" value="Unassembled WGS sequence"/>
</dbReference>
<dbReference type="EMBL" id="QCZI01000006">
    <property type="protein sequence ID" value="PWA05574.1"/>
    <property type="molecule type" value="Genomic_DNA"/>
</dbReference>
<sequence>MTFCFLLGCSKKETVTKKNAILNSKSVSNTHTLLISQQEKDSIKYDSNYFFANDSVCNKISIKTLNKGEEDGIPKKLGFNLMLRNKKKNNQQINFKGIAVLTSSDESFFDKTENDGGDYFAADYSFSDTNYNLKIRLDIEKYEACVISIEHKGSKDLIKEYGCFVKKYPDYDVMKKGDCR</sequence>
<evidence type="ECO:0000313" key="2">
    <source>
        <dbReference type="Proteomes" id="UP000245449"/>
    </source>
</evidence>
<gene>
    <name evidence="1" type="ORF">DB895_06200</name>
</gene>